<evidence type="ECO:0000256" key="3">
    <source>
        <dbReference type="ARBA" id="ARBA00022989"/>
    </source>
</evidence>
<dbReference type="AlphaFoldDB" id="A0A917WBT4"/>
<proteinExistence type="predicted"/>
<keyword evidence="4 6" id="KW-0472">Membrane</keyword>
<evidence type="ECO:0000256" key="4">
    <source>
        <dbReference type="ARBA" id="ARBA00023136"/>
    </source>
</evidence>
<dbReference type="RefSeq" id="WP_188939840.1">
    <property type="nucleotide sequence ID" value="NZ_BMNA01000001.1"/>
</dbReference>
<keyword evidence="9" id="KW-1185">Reference proteome</keyword>
<evidence type="ECO:0000256" key="5">
    <source>
        <dbReference type="SAM" id="MobiDB-lite"/>
    </source>
</evidence>
<evidence type="ECO:0000256" key="1">
    <source>
        <dbReference type="ARBA" id="ARBA00004127"/>
    </source>
</evidence>
<evidence type="ECO:0000259" key="7">
    <source>
        <dbReference type="Pfam" id="PF02656"/>
    </source>
</evidence>
<name>A0A917WBT4_9ACTN</name>
<reference evidence="8" key="2">
    <citation type="submission" date="2020-09" db="EMBL/GenBank/DDBJ databases">
        <authorList>
            <person name="Sun Q."/>
            <person name="Zhou Y."/>
        </authorList>
    </citation>
    <scope>NUCLEOTIDE SEQUENCE</scope>
    <source>
        <strain evidence="8">CGMCC 4.7308</strain>
    </source>
</reference>
<feature type="transmembrane region" description="Helical" evidence="6">
    <location>
        <begin position="65"/>
        <end position="85"/>
    </location>
</feature>
<dbReference type="Pfam" id="PF02656">
    <property type="entry name" value="DUF202"/>
    <property type="match status" value="1"/>
</dbReference>
<gene>
    <name evidence="8" type="ORF">GCM10011594_04510</name>
</gene>
<dbReference type="Proteomes" id="UP000655208">
    <property type="component" value="Unassembled WGS sequence"/>
</dbReference>
<keyword evidence="3 6" id="KW-1133">Transmembrane helix</keyword>
<evidence type="ECO:0000256" key="2">
    <source>
        <dbReference type="ARBA" id="ARBA00022692"/>
    </source>
</evidence>
<dbReference type="EMBL" id="BMNA01000001">
    <property type="protein sequence ID" value="GGL87978.1"/>
    <property type="molecule type" value="Genomic_DNA"/>
</dbReference>
<feature type="region of interest" description="Disordered" evidence="5">
    <location>
        <begin position="1"/>
        <end position="29"/>
    </location>
</feature>
<feature type="domain" description="DUF202" evidence="7">
    <location>
        <begin position="29"/>
        <end position="94"/>
    </location>
</feature>
<keyword evidence="2 6" id="KW-0812">Transmembrane</keyword>
<organism evidence="8 9">
    <name type="scientific">Nakamurella endophytica</name>
    <dbReference type="NCBI Taxonomy" id="1748367"/>
    <lineage>
        <taxon>Bacteria</taxon>
        <taxon>Bacillati</taxon>
        <taxon>Actinomycetota</taxon>
        <taxon>Actinomycetes</taxon>
        <taxon>Nakamurellales</taxon>
        <taxon>Nakamurellaceae</taxon>
        <taxon>Nakamurella</taxon>
    </lineage>
</organism>
<accession>A0A917WBT4</accession>
<dbReference type="GO" id="GO:0012505">
    <property type="term" value="C:endomembrane system"/>
    <property type="evidence" value="ECO:0007669"/>
    <property type="project" value="UniProtKB-SubCell"/>
</dbReference>
<feature type="transmembrane region" description="Helical" evidence="6">
    <location>
        <begin position="109"/>
        <end position="135"/>
    </location>
</feature>
<dbReference type="InterPro" id="IPR003807">
    <property type="entry name" value="DUF202"/>
</dbReference>
<evidence type="ECO:0000313" key="9">
    <source>
        <dbReference type="Proteomes" id="UP000655208"/>
    </source>
</evidence>
<comment type="caution">
    <text evidence="8">The sequence shown here is derived from an EMBL/GenBank/DDBJ whole genome shotgun (WGS) entry which is preliminary data.</text>
</comment>
<sequence length="141" mass="13932">MTGGRSPEEPTAEAGHGAGAGRAADHPFDRGLQPERTALAWRRTALALTVGALAGLRILPQLFGTWAVIAAGAGVVLSVAVLVAAHRRYRASHRGLTAGRLGSSLPDGVLPAVTAGLALAAALAGIAVAVAAAGAGGLLHR</sequence>
<evidence type="ECO:0000256" key="6">
    <source>
        <dbReference type="SAM" id="Phobius"/>
    </source>
</evidence>
<evidence type="ECO:0000313" key="8">
    <source>
        <dbReference type="EMBL" id="GGL87978.1"/>
    </source>
</evidence>
<protein>
    <recommendedName>
        <fullName evidence="7">DUF202 domain-containing protein</fullName>
    </recommendedName>
</protein>
<reference evidence="8" key="1">
    <citation type="journal article" date="2014" name="Int. J. Syst. Evol. Microbiol.">
        <title>Complete genome sequence of Corynebacterium casei LMG S-19264T (=DSM 44701T), isolated from a smear-ripened cheese.</title>
        <authorList>
            <consortium name="US DOE Joint Genome Institute (JGI-PGF)"/>
            <person name="Walter F."/>
            <person name="Albersmeier A."/>
            <person name="Kalinowski J."/>
            <person name="Ruckert C."/>
        </authorList>
    </citation>
    <scope>NUCLEOTIDE SEQUENCE</scope>
    <source>
        <strain evidence="8">CGMCC 4.7308</strain>
    </source>
</reference>
<comment type="subcellular location">
    <subcellularLocation>
        <location evidence="1">Endomembrane system</location>
        <topology evidence="1">Multi-pass membrane protein</topology>
    </subcellularLocation>
</comment>